<dbReference type="GO" id="GO:0004671">
    <property type="term" value="F:protein C-terminal S-isoprenylcysteine carboxyl O-methyltransferase activity"/>
    <property type="evidence" value="ECO:0007669"/>
    <property type="project" value="InterPro"/>
</dbReference>
<protein>
    <submittedName>
        <fullName evidence="6">Isoprenylcysteine carboxylmethyltransferase family protein</fullName>
    </submittedName>
</protein>
<evidence type="ECO:0000256" key="1">
    <source>
        <dbReference type="ARBA" id="ARBA00004141"/>
    </source>
</evidence>
<dbReference type="RefSeq" id="WP_069649106.1">
    <property type="nucleotide sequence ID" value="NZ_CP048617.1"/>
</dbReference>
<keyword evidence="4 5" id="KW-0472">Membrane</keyword>
<proteinExistence type="predicted"/>
<accession>A0A6P1YEB6</accession>
<dbReference type="InterPro" id="IPR007269">
    <property type="entry name" value="ICMT_MeTrfase"/>
</dbReference>
<evidence type="ECO:0000313" key="7">
    <source>
        <dbReference type="Proteomes" id="UP000464452"/>
    </source>
</evidence>
<dbReference type="GO" id="GO:0016020">
    <property type="term" value="C:membrane"/>
    <property type="evidence" value="ECO:0007669"/>
    <property type="project" value="UniProtKB-SubCell"/>
</dbReference>
<keyword evidence="6" id="KW-0808">Transferase</keyword>
<feature type="transmembrane region" description="Helical" evidence="5">
    <location>
        <begin position="39"/>
        <end position="60"/>
    </location>
</feature>
<dbReference type="InterPro" id="IPR052527">
    <property type="entry name" value="Metal_cation-efflux_comp"/>
</dbReference>
<dbReference type="PANTHER" id="PTHR43847">
    <property type="entry name" value="BLL3993 PROTEIN"/>
    <property type="match status" value="1"/>
</dbReference>
<reference evidence="6 7" key="1">
    <citation type="submission" date="2020-02" db="EMBL/GenBank/DDBJ databases">
        <title>Thermophilic hydrogen producing bacteria, Caloranaerobacter azorensis.</title>
        <authorList>
            <person name="Baek K."/>
        </authorList>
    </citation>
    <scope>NUCLEOTIDE SEQUENCE [LARGE SCALE GENOMIC DNA]</scope>
    <source>
        <strain evidence="6 7">T3-1</strain>
    </source>
</reference>
<name>A0A6P1YEB6_9FIRM</name>
<evidence type="ECO:0000313" key="6">
    <source>
        <dbReference type="EMBL" id="QIB26465.1"/>
    </source>
</evidence>
<feature type="transmembrane region" description="Helical" evidence="5">
    <location>
        <begin position="140"/>
        <end position="156"/>
    </location>
</feature>
<dbReference type="Gene3D" id="1.20.120.1630">
    <property type="match status" value="1"/>
</dbReference>
<evidence type="ECO:0000256" key="2">
    <source>
        <dbReference type="ARBA" id="ARBA00022692"/>
    </source>
</evidence>
<comment type="subcellular location">
    <subcellularLocation>
        <location evidence="1">Membrane</location>
        <topology evidence="1">Multi-pass membrane protein</topology>
    </subcellularLocation>
</comment>
<evidence type="ECO:0000256" key="4">
    <source>
        <dbReference type="ARBA" id="ARBA00023136"/>
    </source>
</evidence>
<dbReference type="Proteomes" id="UP000464452">
    <property type="component" value="Chromosome"/>
</dbReference>
<dbReference type="GO" id="GO:0032259">
    <property type="term" value="P:methylation"/>
    <property type="evidence" value="ECO:0007669"/>
    <property type="project" value="UniProtKB-KW"/>
</dbReference>
<gene>
    <name evidence="6" type="ORF">G3A45_03545</name>
</gene>
<keyword evidence="6" id="KW-0489">Methyltransferase</keyword>
<dbReference type="EMBL" id="CP048617">
    <property type="protein sequence ID" value="QIB26465.1"/>
    <property type="molecule type" value="Genomic_DNA"/>
</dbReference>
<evidence type="ECO:0000256" key="5">
    <source>
        <dbReference type="SAM" id="Phobius"/>
    </source>
</evidence>
<organism evidence="6 7">
    <name type="scientific">Caloranaerobacter azorensis</name>
    <dbReference type="NCBI Taxonomy" id="116090"/>
    <lineage>
        <taxon>Bacteria</taxon>
        <taxon>Bacillati</taxon>
        <taxon>Bacillota</taxon>
        <taxon>Tissierellia</taxon>
        <taxon>Tissierellales</taxon>
        <taxon>Thermohalobacteraceae</taxon>
        <taxon>Caloranaerobacter</taxon>
    </lineage>
</organism>
<dbReference type="KEGG" id="cazo:G3A45_03545"/>
<sequence>MDNRLLLYFILLGIYKVSENFVMTKNKTNRYKITKDRSVLLIVIPYYLIIIIPIFEYLHFKPHPGYISMIFGSICFIIATFLRVKAHIDLNKGFSMYIEKMEGQSMVDTGLYRYIRHPLYLGNIFLFLACPILLISKLTWIITIAGIIGILIRIKIEEKFLINNFKGYKEYISKTWALIPKLY</sequence>
<keyword evidence="3 5" id="KW-1133">Transmembrane helix</keyword>
<feature type="transmembrane region" description="Helical" evidence="5">
    <location>
        <begin position="66"/>
        <end position="84"/>
    </location>
</feature>
<evidence type="ECO:0000256" key="3">
    <source>
        <dbReference type="ARBA" id="ARBA00022989"/>
    </source>
</evidence>
<feature type="transmembrane region" description="Helical" evidence="5">
    <location>
        <begin position="6"/>
        <end position="23"/>
    </location>
</feature>
<dbReference type="AlphaFoldDB" id="A0A6P1YEB6"/>
<dbReference type="Pfam" id="PF04140">
    <property type="entry name" value="ICMT"/>
    <property type="match status" value="1"/>
</dbReference>
<keyword evidence="2 5" id="KW-0812">Transmembrane</keyword>
<dbReference type="PANTHER" id="PTHR43847:SF1">
    <property type="entry name" value="BLL3993 PROTEIN"/>
    <property type="match status" value="1"/>
</dbReference>